<dbReference type="AlphaFoldDB" id="A0AAW2FAM4"/>
<comment type="caution">
    <text evidence="1">The sequence shown here is derived from an EMBL/GenBank/DDBJ whole genome shotgun (WGS) entry which is preliminary data.</text>
</comment>
<keyword evidence="2" id="KW-1185">Reference proteome</keyword>
<organism evidence="1 2">
    <name type="scientific">Cardiocondyla obscurior</name>
    <dbReference type="NCBI Taxonomy" id="286306"/>
    <lineage>
        <taxon>Eukaryota</taxon>
        <taxon>Metazoa</taxon>
        <taxon>Ecdysozoa</taxon>
        <taxon>Arthropoda</taxon>
        <taxon>Hexapoda</taxon>
        <taxon>Insecta</taxon>
        <taxon>Pterygota</taxon>
        <taxon>Neoptera</taxon>
        <taxon>Endopterygota</taxon>
        <taxon>Hymenoptera</taxon>
        <taxon>Apocrita</taxon>
        <taxon>Aculeata</taxon>
        <taxon>Formicoidea</taxon>
        <taxon>Formicidae</taxon>
        <taxon>Myrmicinae</taxon>
        <taxon>Cardiocondyla</taxon>
    </lineage>
</organism>
<reference evidence="1 2" key="1">
    <citation type="submission" date="2023-03" db="EMBL/GenBank/DDBJ databases">
        <title>High recombination rates correlate with genetic variation in Cardiocondyla obscurior ants.</title>
        <authorList>
            <person name="Errbii M."/>
        </authorList>
    </citation>
    <scope>NUCLEOTIDE SEQUENCE [LARGE SCALE GENOMIC DNA]</scope>
    <source>
        <strain evidence="1">Alpha-2009</strain>
        <tissue evidence="1">Whole body</tissue>
    </source>
</reference>
<evidence type="ECO:0000313" key="2">
    <source>
        <dbReference type="Proteomes" id="UP001430953"/>
    </source>
</evidence>
<gene>
    <name evidence="1" type="ORF">PUN28_012783</name>
</gene>
<evidence type="ECO:0000313" key="1">
    <source>
        <dbReference type="EMBL" id="KAL0111012.1"/>
    </source>
</evidence>
<name>A0AAW2FAM4_9HYME</name>
<accession>A0AAW2FAM4</accession>
<protein>
    <submittedName>
        <fullName evidence="1">Uncharacterized protein</fullName>
    </submittedName>
</protein>
<sequence>MAPLSRRLRHFVEYISTRDIYLSSSQHVSPSRSSRSLTFSRFVDDKTIKTPYLPFDVHFLPGNNVNFSEPFFFSRYFFKLKEKPMNGRLGKTASICTGSQAKLA</sequence>
<dbReference type="Proteomes" id="UP001430953">
    <property type="component" value="Unassembled WGS sequence"/>
</dbReference>
<proteinExistence type="predicted"/>
<dbReference type="EMBL" id="JADYXP020000013">
    <property type="protein sequence ID" value="KAL0111012.1"/>
    <property type="molecule type" value="Genomic_DNA"/>
</dbReference>